<keyword evidence="1 4" id="KW-0349">Heme</keyword>
<dbReference type="GO" id="GO:0020037">
    <property type="term" value="F:heme binding"/>
    <property type="evidence" value="ECO:0007669"/>
    <property type="project" value="InterPro"/>
</dbReference>
<keyword evidence="2 4" id="KW-0479">Metal-binding</keyword>
<keyword evidence="3 4" id="KW-0408">Iron</keyword>
<dbReference type="PROSITE" id="PS51007">
    <property type="entry name" value="CYTC"/>
    <property type="match status" value="1"/>
</dbReference>
<organism evidence="7 8">
    <name type="scientific">Candidatus Desulfobacillus denitrificans</name>
    <dbReference type="NCBI Taxonomy" id="2608985"/>
    <lineage>
        <taxon>Bacteria</taxon>
        <taxon>Pseudomonadati</taxon>
        <taxon>Pseudomonadota</taxon>
        <taxon>Betaproteobacteria</taxon>
        <taxon>Candidatus Desulfobacillus</taxon>
    </lineage>
</organism>
<feature type="domain" description="Cytochrome c" evidence="6">
    <location>
        <begin position="122"/>
        <end position="201"/>
    </location>
</feature>
<dbReference type="SUPFAM" id="SSF46626">
    <property type="entry name" value="Cytochrome c"/>
    <property type="match status" value="1"/>
</dbReference>
<dbReference type="InterPro" id="IPR009056">
    <property type="entry name" value="Cyt_c-like_dom"/>
</dbReference>
<dbReference type="EMBL" id="AP021857">
    <property type="protein sequence ID" value="BBO20059.1"/>
    <property type="molecule type" value="Genomic_DNA"/>
</dbReference>
<evidence type="ECO:0000256" key="1">
    <source>
        <dbReference type="ARBA" id="ARBA00022617"/>
    </source>
</evidence>
<evidence type="ECO:0000256" key="2">
    <source>
        <dbReference type="ARBA" id="ARBA00022723"/>
    </source>
</evidence>
<feature type="signal peptide" evidence="5">
    <location>
        <begin position="1"/>
        <end position="21"/>
    </location>
</feature>
<dbReference type="KEGG" id="ddz:DSYM_07580"/>
<dbReference type="Proteomes" id="UP000662914">
    <property type="component" value="Chromosome"/>
</dbReference>
<dbReference type="GO" id="GO:0046872">
    <property type="term" value="F:metal ion binding"/>
    <property type="evidence" value="ECO:0007669"/>
    <property type="project" value="UniProtKB-KW"/>
</dbReference>
<evidence type="ECO:0000256" key="3">
    <source>
        <dbReference type="ARBA" id="ARBA00023004"/>
    </source>
</evidence>
<evidence type="ECO:0000259" key="6">
    <source>
        <dbReference type="PROSITE" id="PS51007"/>
    </source>
</evidence>
<keyword evidence="5" id="KW-0732">Signal</keyword>
<evidence type="ECO:0000256" key="4">
    <source>
        <dbReference type="PROSITE-ProRule" id="PRU00433"/>
    </source>
</evidence>
<sequence length="207" mass="22026">MRPLRVLACAAAALCSVAAAAQGEHERRLAAELAVMAGDLRRIRSPDELPLHREGLRARLAGALSSLPLLLRQAGADPAAVPALRQSLARSDWRALRAGLDALTKRHPFAAGALLPQAATPERLRLGEAIHRQACAGCHDAPATGTPLPAFNLFEQSKRLPRTEFAARLLLGVRGDRGSAWRNPFSDLELGALLAYYGNGDAAAARK</sequence>
<proteinExistence type="predicted"/>
<dbReference type="InterPro" id="IPR036909">
    <property type="entry name" value="Cyt_c-like_dom_sf"/>
</dbReference>
<evidence type="ECO:0000256" key="5">
    <source>
        <dbReference type="SAM" id="SignalP"/>
    </source>
</evidence>
<dbReference type="Gene3D" id="1.10.760.10">
    <property type="entry name" value="Cytochrome c-like domain"/>
    <property type="match status" value="1"/>
</dbReference>
<protein>
    <recommendedName>
        <fullName evidence="6">Cytochrome c domain-containing protein</fullName>
    </recommendedName>
</protein>
<dbReference type="GO" id="GO:0009055">
    <property type="term" value="F:electron transfer activity"/>
    <property type="evidence" value="ECO:0007669"/>
    <property type="project" value="InterPro"/>
</dbReference>
<name>A0A809QXC3_9PROT</name>
<evidence type="ECO:0000313" key="7">
    <source>
        <dbReference type="EMBL" id="BBO20059.1"/>
    </source>
</evidence>
<dbReference type="AlphaFoldDB" id="A0A809QXC3"/>
<evidence type="ECO:0000313" key="8">
    <source>
        <dbReference type="Proteomes" id="UP000662914"/>
    </source>
</evidence>
<accession>A0A809QXC3</accession>
<feature type="chain" id="PRO_5035158663" description="Cytochrome c domain-containing protein" evidence="5">
    <location>
        <begin position="22"/>
        <end position="207"/>
    </location>
</feature>
<reference evidence="7" key="1">
    <citation type="journal article" name="DNA Res.">
        <title>The physiological potential of anammox bacteria as revealed by their core genome structure.</title>
        <authorList>
            <person name="Okubo T."/>
            <person name="Toyoda A."/>
            <person name="Fukuhara K."/>
            <person name="Uchiyama I."/>
            <person name="Harigaya Y."/>
            <person name="Kuroiwa M."/>
            <person name="Suzuki T."/>
            <person name="Murakami Y."/>
            <person name="Suwa Y."/>
            <person name="Takami H."/>
        </authorList>
    </citation>
    <scope>NUCLEOTIDE SEQUENCE</scope>
    <source>
        <strain evidence="7">317325-3</strain>
    </source>
</reference>
<gene>
    <name evidence="7" type="ORF">DSYM_07580</name>
</gene>